<dbReference type="FunFam" id="2.60.40.1120:FF:000003">
    <property type="entry name" value="Outer membrane protein Omp121"/>
    <property type="match status" value="1"/>
</dbReference>
<evidence type="ECO:0000313" key="10">
    <source>
        <dbReference type="Proteomes" id="UP000014073"/>
    </source>
</evidence>
<dbReference type="GO" id="GO:0009279">
    <property type="term" value="C:cell outer membrane"/>
    <property type="evidence" value="ECO:0007669"/>
    <property type="project" value="UniProtKB-SubCell"/>
</dbReference>
<dbReference type="Pfam" id="PF13715">
    <property type="entry name" value="CarbopepD_reg_2"/>
    <property type="match status" value="1"/>
</dbReference>
<dbReference type="InterPro" id="IPR037066">
    <property type="entry name" value="Plug_dom_sf"/>
</dbReference>
<proteinExistence type="inferred from homology"/>
<evidence type="ECO:0000259" key="8">
    <source>
        <dbReference type="Pfam" id="PF07715"/>
    </source>
</evidence>
<evidence type="ECO:0000256" key="1">
    <source>
        <dbReference type="ARBA" id="ARBA00004571"/>
    </source>
</evidence>
<dbReference type="STRING" id="547042.BACCOPRO_00174"/>
<evidence type="ECO:0000256" key="7">
    <source>
        <dbReference type="PROSITE-ProRule" id="PRU01360"/>
    </source>
</evidence>
<dbReference type="InterPro" id="IPR036942">
    <property type="entry name" value="Beta-barrel_TonB_sf"/>
</dbReference>
<sequence length="1006" mass="112189">MKLYYIFAFIINFIIRETMKQKVMLLLTCLFLSIGMVMAQSSKVTGRVLSAEDNEPIVGATVQIEGTNTGTVTDLDGKFTINAPSSAKHLIISFIGMETQKLTIRQGHMSNLVIKLEATSEILDEVLVTGTYGSAKKLGSIVGSVAAVKSDKIENRPSANFADALQGQVAGLQVYTSSGEPSEGVSMRLRGVGSINSSTEPLFILDGSPISSGAFTAINPSDIENVTVLKDASSTSIYGSRAANGVVVITTKRGKGAKPTVSIKGQYGFSQPALPTTEMMSTSQYYDLWKTIAPNADLSIIKQYMDMGINTNWQDYFLKDNAPTWQLDASITGVSKNTNYFISASHYDQEGVEPASGMKRETLRSNIDTKVFDWLRVGVNLGLSYEDFETNGFATTGNSWYNVATLSRWALPWETPYEIVDDGNGNWHYGDRKDLLDVLGLWNPYYLLENQPAEKNKIRLYGNMFEELTPVKGLTIRASQALDAFDYRYRYRQLPAQFNNYSGSASESFQRYSSMTFTNTAEYKFDVDKIHNATFLIGQEAIIYDGSSFGASVEGITDDRLTLLSHGTTPKAPSASIQKKVMNSYFARGEYNYAEKYFLDLSFRTDGSSVFGKNNRWASFFSVGAMWNIKKESFMEDAEWLNDLRFKVSYGTTGNSAFSGDPYYPSLGLVGVGKYQGGSSFGISSVQNDDLTWEKQKSLNIGISTRMFNRLDLSIDFYNKVTSDMLMTIPYSYTTGHSSGWGNIGSMYNRGFETSVQYEIFNTKDFYWSVSGNINYNKNQITELFGGRDEYVIPNTGVKYQVGESLGDFYYVRWVGVDPEDGQQIWLDDKGNETKEYSDNYAVFTGKNQYAPWAGGFNTRISWKGFSVDANFSFMLGKYLIDNDRFFVENPNFVGQLNQSVEMANMWTTPGQITDIPAANSARQFDTHLLENASFMRLKNLTVSYSLPKPLLKKVGFIKGVRIFGVGRNLWTVTQYKGADPEVDSNLQLGVYPNTRQFAIGAELTF</sequence>
<comment type="caution">
    <text evidence="9">The sequence shown here is derived from an EMBL/GenBank/DDBJ whole genome shotgun (WGS) entry which is preliminary data.</text>
</comment>
<dbReference type="InterPro" id="IPR039426">
    <property type="entry name" value="TonB-dep_rcpt-like"/>
</dbReference>
<dbReference type="NCBIfam" id="TIGR04056">
    <property type="entry name" value="OMP_RagA_SusC"/>
    <property type="match status" value="1"/>
</dbReference>
<dbReference type="NCBIfam" id="TIGR04057">
    <property type="entry name" value="SusC_RagA_signa"/>
    <property type="match status" value="1"/>
</dbReference>
<dbReference type="Pfam" id="PF07715">
    <property type="entry name" value="Plug"/>
    <property type="match status" value="1"/>
</dbReference>
<keyword evidence="10" id="KW-1185">Reference proteome</keyword>
<comment type="subcellular location">
    <subcellularLocation>
        <location evidence="1 7">Cell outer membrane</location>
        <topology evidence="1 7">Multi-pass membrane protein</topology>
    </subcellularLocation>
</comment>
<dbReference type="HOGENOM" id="CLU_004317_0_1_10"/>
<organism evidence="9 10">
    <name type="scientific">Phocaeicola coprophilus DSM 18228 = JCM 13818</name>
    <dbReference type="NCBI Taxonomy" id="547042"/>
    <lineage>
        <taxon>Bacteria</taxon>
        <taxon>Pseudomonadati</taxon>
        <taxon>Bacteroidota</taxon>
        <taxon>Bacteroidia</taxon>
        <taxon>Bacteroidales</taxon>
        <taxon>Bacteroidaceae</taxon>
        <taxon>Phocaeicola</taxon>
    </lineage>
</organism>
<dbReference type="EMBL" id="ACBW01000020">
    <property type="protein sequence ID" value="EEF74706.1"/>
    <property type="molecule type" value="Genomic_DNA"/>
</dbReference>
<gene>
    <name evidence="9" type="ORF">BACCOPRO_00174</name>
</gene>
<keyword evidence="5 7" id="KW-0472">Membrane</keyword>
<dbReference type="Proteomes" id="UP000014073">
    <property type="component" value="Unassembled WGS sequence"/>
</dbReference>
<comment type="similarity">
    <text evidence="7">Belongs to the TonB-dependent receptor family.</text>
</comment>
<accession>S0F836</accession>
<reference evidence="9 10" key="1">
    <citation type="submission" date="2008-12" db="EMBL/GenBank/DDBJ databases">
        <authorList>
            <person name="Fulton L."/>
            <person name="Clifton S."/>
            <person name="Fulton B."/>
            <person name="Xu J."/>
            <person name="Minx P."/>
            <person name="Pepin K.H."/>
            <person name="Johnson M."/>
            <person name="Bhonagiri V."/>
            <person name="Nash W.E."/>
            <person name="Mardis E.R."/>
            <person name="Wilson R.K."/>
        </authorList>
    </citation>
    <scope>NUCLEOTIDE SEQUENCE [LARGE SCALE GENOMIC DNA]</scope>
    <source>
        <strain evidence="9 10">DSM 18228</strain>
    </source>
</reference>
<dbReference type="PROSITE" id="PS52016">
    <property type="entry name" value="TONB_DEPENDENT_REC_3"/>
    <property type="match status" value="1"/>
</dbReference>
<dbReference type="Gene3D" id="2.40.170.20">
    <property type="entry name" value="TonB-dependent receptor, beta-barrel domain"/>
    <property type="match status" value="1"/>
</dbReference>
<evidence type="ECO:0000313" key="9">
    <source>
        <dbReference type="EMBL" id="EEF74706.1"/>
    </source>
</evidence>
<protein>
    <submittedName>
        <fullName evidence="9">TonB-linked outer membrane protein, SusC/RagA family</fullName>
    </submittedName>
</protein>
<keyword evidence="4 7" id="KW-0812">Transmembrane</keyword>
<dbReference type="InterPro" id="IPR012910">
    <property type="entry name" value="Plug_dom"/>
</dbReference>
<dbReference type="InterPro" id="IPR008969">
    <property type="entry name" value="CarboxyPept-like_regulatory"/>
</dbReference>
<keyword evidence="6 7" id="KW-0998">Cell outer membrane</keyword>
<dbReference type="Gene3D" id="2.170.130.10">
    <property type="entry name" value="TonB-dependent receptor, plug domain"/>
    <property type="match status" value="1"/>
</dbReference>
<evidence type="ECO:0000256" key="4">
    <source>
        <dbReference type="ARBA" id="ARBA00022692"/>
    </source>
</evidence>
<dbReference type="Gene3D" id="2.60.40.1120">
    <property type="entry name" value="Carboxypeptidase-like, regulatory domain"/>
    <property type="match status" value="1"/>
</dbReference>
<evidence type="ECO:0000256" key="3">
    <source>
        <dbReference type="ARBA" id="ARBA00022452"/>
    </source>
</evidence>
<keyword evidence="2 7" id="KW-0813">Transport</keyword>
<dbReference type="AlphaFoldDB" id="S0F836"/>
<evidence type="ECO:0000256" key="5">
    <source>
        <dbReference type="ARBA" id="ARBA00023136"/>
    </source>
</evidence>
<feature type="domain" description="TonB-dependent receptor plug" evidence="8">
    <location>
        <begin position="141"/>
        <end position="246"/>
    </location>
</feature>
<dbReference type="SUPFAM" id="SSF49464">
    <property type="entry name" value="Carboxypeptidase regulatory domain-like"/>
    <property type="match status" value="1"/>
</dbReference>
<name>S0F836_9BACT</name>
<evidence type="ECO:0000256" key="2">
    <source>
        <dbReference type="ARBA" id="ARBA00022448"/>
    </source>
</evidence>
<evidence type="ECO:0000256" key="6">
    <source>
        <dbReference type="ARBA" id="ARBA00023237"/>
    </source>
</evidence>
<dbReference type="SUPFAM" id="SSF56935">
    <property type="entry name" value="Porins"/>
    <property type="match status" value="1"/>
</dbReference>
<dbReference type="InterPro" id="IPR023996">
    <property type="entry name" value="TonB-dep_OMP_SusC/RagA"/>
</dbReference>
<dbReference type="InterPro" id="IPR023997">
    <property type="entry name" value="TonB-dep_OMP_SusC/RagA_CS"/>
</dbReference>
<dbReference type="eggNOG" id="COG1629">
    <property type="taxonomic scope" value="Bacteria"/>
</dbReference>
<keyword evidence="3 7" id="KW-1134">Transmembrane beta strand</keyword>